<comment type="catalytic activity">
    <reaction evidence="4">
        <text>a monoacylglycerol + H2O = glycerol + a fatty acid + H(+)</text>
        <dbReference type="Rhea" id="RHEA:15245"/>
        <dbReference type="ChEBI" id="CHEBI:15377"/>
        <dbReference type="ChEBI" id="CHEBI:15378"/>
        <dbReference type="ChEBI" id="CHEBI:17408"/>
        <dbReference type="ChEBI" id="CHEBI:17754"/>
        <dbReference type="ChEBI" id="CHEBI:28868"/>
    </reaction>
</comment>
<keyword evidence="5" id="KW-0732">Signal</keyword>
<evidence type="ECO:0000313" key="8">
    <source>
        <dbReference type="Proteomes" id="UP000006352"/>
    </source>
</evidence>
<dbReference type="InParanoid" id="J4GPS0"/>
<gene>
    <name evidence="7" type="ORF">FIBRA_04754</name>
</gene>
<dbReference type="GeneID" id="24097561"/>
<dbReference type="HOGENOM" id="CLU_032957_9_1_1"/>
<comment type="catalytic activity">
    <reaction evidence="3">
        <text>a diacylglycerol + H2O = a monoacylglycerol + a fatty acid + H(+)</text>
        <dbReference type="Rhea" id="RHEA:32731"/>
        <dbReference type="ChEBI" id="CHEBI:15377"/>
        <dbReference type="ChEBI" id="CHEBI:15378"/>
        <dbReference type="ChEBI" id="CHEBI:17408"/>
        <dbReference type="ChEBI" id="CHEBI:18035"/>
        <dbReference type="ChEBI" id="CHEBI:28868"/>
    </reaction>
</comment>
<organism evidence="7 8">
    <name type="scientific">Fibroporia radiculosa</name>
    <dbReference type="NCBI Taxonomy" id="599839"/>
    <lineage>
        <taxon>Eukaryota</taxon>
        <taxon>Fungi</taxon>
        <taxon>Dikarya</taxon>
        <taxon>Basidiomycota</taxon>
        <taxon>Agaricomycotina</taxon>
        <taxon>Agaricomycetes</taxon>
        <taxon>Polyporales</taxon>
        <taxon>Fibroporiaceae</taxon>
        <taxon>Fibroporia</taxon>
    </lineage>
</organism>
<evidence type="ECO:0000313" key="7">
    <source>
        <dbReference type="EMBL" id="CCM02650.1"/>
    </source>
</evidence>
<feature type="chain" id="PRO_5003779014" description="Fungal lipase-type domain-containing protein" evidence="5">
    <location>
        <begin position="17"/>
        <end position="297"/>
    </location>
</feature>
<dbReference type="PANTHER" id="PTHR45856">
    <property type="entry name" value="ALPHA/BETA-HYDROLASES SUPERFAMILY PROTEIN"/>
    <property type="match status" value="1"/>
</dbReference>
<dbReference type="Proteomes" id="UP000006352">
    <property type="component" value="Unassembled WGS sequence"/>
</dbReference>
<name>J4GPS0_9APHY</name>
<dbReference type="STRING" id="599839.J4GPS0"/>
<reference evidence="7 8" key="1">
    <citation type="journal article" date="2012" name="Appl. Environ. Microbiol.">
        <title>Short-read sequencing for genomic analysis of the brown rot fungus Fibroporia radiculosa.</title>
        <authorList>
            <person name="Tang J.D."/>
            <person name="Perkins A.D."/>
            <person name="Sonstegard T.S."/>
            <person name="Schroeder S.G."/>
            <person name="Burgess S.C."/>
            <person name="Diehl S.V."/>
        </authorList>
    </citation>
    <scope>NUCLEOTIDE SEQUENCE [LARGE SCALE GENOMIC DNA]</scope>
    <source>
        <strain evidence="7 8">TFFH 294</strain>
    </source>
</reference>
<evidence type="ECO:0000259" key="6">
    <source>
        <dbReference type="Pfam" id="PF01764"/>
    </source>
</evidence>
<keyword evidence="1" id="KW-1015">Disulfide bond</keyword>
<protein>
    <recommendedName>
        <fullName evidence="6">Fungal lipase-type domain-containing protein</fullName>
    </recommendedName>
</protein>
<dbReference type="InterPro" id="IPR051218">
    <property type="entry name" value="Sec_MonoDiacylglyc_Lipase"/>
</dbReference>
<feature type="signal peptide" evidence="5">
    <location>
        <begin position="1"/>
        <end position="16"/>
    </location>
</feature>
<dbReference type="InterPro" id="IPR002921">
    <property type="entry name" value="Fungal_lipase-type"/>
</dbReference>
<proteinExistence type="inferred from homology"/>
<evidence type="ECO:0000256" key="1">
    <source>
        <dbReference type="ARBA" id="ARBA00023157"/>
    </source>
</evidence>
<evidence type="ECO:0000256" key="2">
    <source>
        <dbReference type="ARBA" id="ARBA00043996"/>
    </source>
</evidence>
<feature type="domain" description="Fungal lipase-type" evidence="6">
    <location>
        <begin position="99"/>
        <end position="238"/>
    </location>
</feature>
<evidence type="ECO:0000256" key="4">
    <source>
        <dbReference type="ARBA" id="ARBA00048461"/>
    </source>
</evidence>
<evidence type="ECO:0000256" key="5">
    <source>
        <dbReference type="SAM" id="SignalP"/>
    </source>
</evidence>
<dbReference type="SUPFAM" id="SSF53474">
    <property type="entry name" value="alpha/beta-Hydrolases"/>
    <property type="match status" value="1"/>
</dbReference>
<dbReference type="AlphaFoldDB" id="J4GPS0"/>
<dbReference type="InterPro" id="IPR029058">
    <property type="entry name" value="AB_hydrolase_fold"/>
</dbReference>
<keyword evidence="8" id="KW-1185">Reference proteome</keyword>
<dbReference type="Pfam" id="PF01764">
    <property type="entry name" value="Lipase_3"/>
    <property type="match status" value="1"/>
</dbReference>
<dbReference type="EMBL" id="HE797087">
    <property type="protein sequence ID" value="CCM02650.1"/>
    <property type="molecule type" value="Genomic_DNA"/>
</dbReference>
<accession>J4GPS0</accession>
<dbReference type="GO" id="GO:0006629">
    <property type="term" value="P:lipid metabolic process"/>
    <property type="evidence" value="ECO:0007669"/>
    <property type="project" value="InterPro"/>
</dbReference>
<dbReference type="CDD" id="cd00519">
    <property type="entry name" value="Lipase_3"/>
    <property type="match status" value="1"/>
</dbReference>
<sequence>MLHYIIFLAFLSAVQTAPTAGLRSRASISALGQPAISAFTPYTHYASTGYCKASETLTWTCGVNCQANPDFEPIASGGNGDTIQFWFVGYDPSLSSVIVSHQGTDPEEIWSLVTDAKIVQVKLNSTLFPELSSDIEVHDGFADEHAKTATDVLSAVQSAMSKYGAKDVTLVGHSLGAAIALLDAVYLPLHIPGASFKFVGYGLPRVGNQAFANYVDAQSTSVTHINNEEDPIPIVPGMDLGYVHPSGELHIQDSGEWTQCPGQDNPSKQCIVGDVANLLDGNLSDHDGPYNGITMGC</sequence>
<dbReference type="RefSeq" id="XP_012181933.1">
    <property type="nucleotide sequence ID" value="XM_012326543.1"/>
</dbReference>
<comment type="similarity">
    <text evidence="2">Belongs to the AB hydrolase superfamily. Lipase family. Class 3 subfamily.</text>
</comment>
<dbReference type="PANTHER" id="PTHR45856:SF25">
    <property type="entry name" value="FUNGAL LIPASE-LIKE DOMAIN-CONTAINING PROTEIN"/>
    <property type="match status" value="1"/>
</dbReference>
<dbReference type="Gene3D" id="3.40.50.1820">
    <property type="entry name" value="alpha/beta hydrolase"/>
    <property type="match status" value="1"/>
</dbReference>
<dbReference type="OrthoDB" id="426718at2759"/>
<evidence type="ECO:0000256" key="3">
    <source>
        <dbReference type="ARBA" id="ARBA00047591"/>
    </source>
</evidence>